<keyword evidence="5 11" id="KW-0808">Transferase</keyword>
<evidence type="ECO:0000256" key="10">
    <source>
        <dbReference type="ARBA" id="ARBA00048540"/>
    </source>
</evidence>
<comment type="caution">
    <text evidence="12">The sequence shown here is derived from an EMBL/GenBank/DDBJ whole genome shotgun (WGS) entry which is preliminary data.</text>
</comment>
<dbReference type="InterPro" id="IPR024932">
    <property type="entry name" value="ApbE"/>
</dbReference>
<dbReference type="PANTHER" id="PTHR30040:SF2">
    <property type="entry name" value="FAD:PROTEIN FMN TRANSFERASE"/>
    <property type="match status" value="1"/>
</dbReference>
<evidence type="ECO:0000256" key="6">
    <source>
        <dbReference type="ARBA" id="ARBA00022723"/>
    </source>
</evidence>
<dbReference type="PIRSF" id="PIRSF006268">
    <property type="entry name" value="ApbE"/>
    <property type="match status" value="1"/>
</dbReference>
<dbReference type="PANTHER" id="PTHR30040">
    <property type="entry name" value="THIAMINE BIOSYNTHESIS LIPOPROTEIN APBE"/>
    <property type="match status" value="1"/>
</dbReference>
<protein>
    <recommendedName>
        <fullName evidence="3 11">FAD:protein FMN transferase</fullName>
        <ecNumber evidence="2 11">2.7.1.180</ecNumber>
    </recommendedName>
    <alternativeName>
        <fullName evidence="9 11">Flavin transferase</fullName>
    </alternativeName>
</protein>
<comment type="similarity">
    <text evidence="11">Belongs to the ApbE family.</text>
</comment>
<keyword evidence="13" id="KW-1185">Reference proteome</keyword>
<dbReference type="Proteomes" id="UP000653343">
    <property type="component" value="Unassembled WGS sequence"/>
</dbReference>
<organism evidence="12 13">
    <name type="scientific">Undibacterium squillarum</name>
    <dbReference type="NCBI Taxonomy" id="1131567"/>
    <lineage>
        <taxon>Bacteria</taxon>
        <taxon>Pseudomonadati</taxon>
        <taxon>Pseudomonadota</taxon>
        <taxon>Betaproteobacteria</taxon>
        <taxon>Burkholderiales</taxon>
        <taxon>Oxalobacteraceae</taxon>
        <taxon>Undibacterium</taxon>
    </lineage>
</organism>
<dbReference type="Gene3D" id="3.10.520.10">
    <property type="entry name" value="ApbE-like domains"/>
    <property type="match status" value="1"/>
</dbReference>
<dbReference type="InterPro" id="IPR003374">
    <property type="entry name" value="ApbE-like_sf"/>
</dbReference>
<evidence type="ECO:0000256" key="9">
    <source>
        <dbReference type="ARBA" id="ARBA00031306"/>
    </source>
</evidence>
<evidence type="ECO:0000256" key="5">
    <source>
        <dbReference type="ARBA" id="ARBA00022679"/>
    </source>
</evidence>
<evidence type="ECO:0000256" key="1">
    <source>
        <dbReference type="ARBA" id="ARBA00001946"/>
    </source>
</evidence>
<evidence type="ECO:0000256" key="7">
    <source>
        <dbReference type="ARBA" id="ARBA00022827"/>
    </source>
</evidence>
<comment type="catalytic activity">
    <reaction evidence="10 11">
        <text>L-threonyl-[protein] + FAD = FMN-L-threonyl-[protein] + AMP + H(+)</text>
        <dbReference type="Rhea" id="RHEA:36847"/>
        <dbReference type="Rhea" id="RHEA-COMP:11060"/>
        <dbReference type="Rhea" id="RHEA-COMP:11061"/>
        <dbReference type="ChEBI" id="CHEBI:15378"/>
        <dbReference type="ChEBI" id="CHEBI:30013"/>
        <dbReference type="ChEBI" id="CHEBI:57692"/>
        <dbReference type="ChEBI" id="CHEBI:74257"/>
        <dbReference type="ChEBI" id="CHEBI:456215"/>
        <dbReference type="EC" id="2.7.1.180"/>
    </reaction>
</comment>
<evidence type="ECO:0000313" key="12">
    <source>
        <dbReference type="EMBL" id="GGX47397.1"/>
    </source>
</evidence>
<evidence type="ECO:0000256" key="4">
    <source>
        <dbReference type="ARBA" id="ARBA00022630"/>
    </source>
</evidence>
<keyword evidence="7 11" id="KW-0274">FAD</keyword>
<evidence type="ECO:0000256" key="3">
    <source>
        <dbReference type="ARBA" id="ARBA00016337"/>
    </source>
</evidence>
<dbReference type="SUPFAM" id="SSF143631">
    <property type="entry name" value="ApbE-like"/>
    <property type="match status" value="1"/>
</dbReference>
<accession>A0ABQ2XZX8</accession>
<keyword evidence="8 11" id="KW-0460">Magnesium</keyword>
<evidence type="ECO:0000256" key="8">
    <source>
        <dbReference type="ARBA" id="ARBA00022842"/>
    </source>
</evidence>
<gene>
    <name evidence="12" type="ORF">GCM10010946_27340</name>
</gene>
<comment type="cofactor">
    <cofactor evidence="1">
        <name>Mg(2+)</name>
        <dbReference type="ChEBI" id="CHEBI:18420"/>
    </cofactor>
</comment>
<dbReference type="EMBL" id="BMYU01000007">
    <property type="protein sequence ID" value="GGX47397.1"/>
    <property type="molecule type" value="Genomic_DNA"/>
</dbReference>
<keyword evidence="4 11" id="KW-0285">Flavoprotein</keyword>
<dbReference type="GO" id="GO:0016740">
    <property type="term" value="F:transferase activity"/>
    <property type="evidence" value="ECO:0007669"/>
    <property type="project" value="UniProtKB-KW"/>
</dbReference>
<evidence type="ECO:0000313" key="13">
    <source>
        <dbReference type="Proteomes" id="UP000653343"/>
    </source>
</evidence>
<dbReference type="EC" id="2.7.1.180" evidence="2 11"/>
<keyword evidence="6 11" id="KW-0479">Metal-binding</keyword>
<reference evidence="13" key="1">
    <citation type="journal article" date="2019" name="Int. J. Syst. Evol. Microbiol.">
        <title>The Global Catalogue of Microorganisms (GCM) 10K type strain sequencing project: providing services to taxonomists for standard genome sequencing and annotation.</title>
        <authorList>
            <consortium name="The Broad Institute Genomics Platform"/>
            <consortium name="The Broad Institute Genome Sequencing Center for Infectious Disease"/>
            <person name="Wu L."/>
            <person name="Ma J."/>
        </authorList>
    </citation>
    <scope>NUCLEOTIDE SEQUENCE [LARGE SCALE GENOMIC DNA]</scope>
    <source>
        <strain evidence="13">KCTC 23917</strain>
    </source>
</reference>
<dbReference type="Pfam" id="PF02424">
    <property type="entry name" value="ApbE"/>
    <property type="match status" value="1"/>
</dbReference>
<proteinExistence type="inferred from homology"/>
<name>A0ABQ2XZX8_9BURK</name>
<sequence>MRLRGSTMGTHWQVDALIPPALDSDVLEQTALDILRDVNAQMSHWDPDSVLSQFNRAAAGTRVTIPDAFYKVLDYALYLAQQSEGALNPAAGKLINLWGFGPEGRRTEAPVQKSVQACLDAQDFRGLQPDRMTKSITQPGGVSLDLSALAKGYAVDLLAEMLEQHGVHSYLVEVGGELRGLGIKPDFQPWWVDLEQPAEQADWPLHRFALHGLALATSGQYRQQFRADGQTYGHTIDPRTGWPVSHGTLAVTVCHPQCMVADAMATILLVLPPEQALQWAEQHQLAAMIVHRPSEHAPLTASASTTLRAMAELP</sequence>
<evidence type="ECO:0000256" key="2">
    <source>
        <dbReference type="ARBA" id="ARBA00011955"/>
    </source>
</evidence>
<evidence type="ECO:0000256" key="11">
    <source>
        <dbReference type="PIRNR" id="PIRNR006268"/>
    </source>
</evidence>